<evidence type="ECO:0000313" key="2">
    <source>
        <dbReference type="EMBL" id="WWD85343.1"/>
    </source>
</evidence>
<reference evidence="2 3" key="1">
    <citation type="journal article" date="2023" name="PLoS ONE">
        <title>Genome-based metabolic and phylogenomic analysis of three Terrisporobacter species.</title>
        <authorList>
            <person name="Boer T."/>
            <person name="Bengelsdorf F.R."/>
            <person name="Bomeke M."/>
            <person name="Daniel R."/>
            <person name="Poehlein A."/>
        </authorList>
    </citation>
    <scope>NUCLEOTIDE SEQUENCE [LARGE SCALE GENOMIC DNA]</scope>
    <source>
        <strain evidence="2 3">DSM 1288</strain>
    </source>
</reference>
<evidence type="ECO:0008006" key="4">
    <source>
        <dbReference type="Google" id="ProtNLM"/>
    </source>
</evidence>
<keyword evidence="1" id="KW-0812">Transmembrane</keyword>
<feature type="transmembrane region" description="Helical" evidence="1">
    <location>
        <begin position="193"/>
        <end position="214"/>
    </location>
</feature>
<evidence type="ECO:0000313" key="3">
    <source>
        <dbReference type="Proteomes" id="UP001348492"/>
    </source>
</evidence>
<keyword evidence="1" id="KW-0472">Membrane</keyword>
<protein>
    <recommendedName>
        <fullName evidence="4">ABC-2 family transporter protein</fullName>
    </recommendedName>
</protein>
<keyword evidence="1" id="KW-1133">Transmembrane helix</keyword>
<evidence type="ECO:0000256" key="1">
    <source>
        <dbReference type="SAM" id="Phobius"/>
    </source>
</evidence>
<feature type="transmembrane region" description="Helical" evidence="1">
    <location>
        <begin position="115"/>
        <end position="137"/>
    </location>
</feature>
<proteinExistence type="predicted"/>
<dbReference type="EMBL" id="CP117523">
    <property type="protein sequence ID" value="WWD85343.1"/>
    <property type="molecule type" value="Genomic_DNA"/>
</dbReference>
<feature type="transmembrane region" description="Helical" evidence="1">
    <location>
        <begin position="221"/>
        <end position="241"/>
    </location>
</feature>
<name>A0ABZ2F0I2_9FIRM</name>
<gene>
    <name evidence="2" type="ORF">TEGL_38110</name>
</gene>
<feature type="transmembrane region" description="Helical" evidence="1">
    <location>
        <begin position="158"/>
        <end position="181"/>
    </location>
</feature>
<dbReference type="Proteomes" id="UP001348492">
    <property type="component" value="Chromosome"/>
</dbReference>
<sequence length="282" mass="32412">MKKNLNIHSIRCENIEDEQFEELLEADLIDIENFLDSYAVNKVDEEKIDSTIDTLKSYMPTEEVQHVKVQEHLLDRIKENISLVKFQFSLISKVYFIASLLLILVGTITTTRLNLSVYLSATIIAPIPILIGIFEIIKGREENVWELELSYKYSLREIVFSRLIIINVVSVLISITMSLILNNAYSQINLIKMISIWLIPIFFIGSISLIITSFYRSINSIALCISIWILGAMSISVYETIADITHINTFMILCISVIFTLVSMKLFYKKSINSIDTRTFDF</sequence>
<feature type="transmembrane region" description="Helical" evidence="1">
    <location>
        <begin position="90"/>
        <end position="109"/>
    </location>
</feature>
<keyword evidence="3" id="KW-1185">Reference proteome</keyword>
<accession>A0ABZ2F0I2</accession>
<feature type="transmembrane region" description="Helical" evidence="1">
    <location>
        <begin position="247"/>
        <end position="268"/>
    </location>
</feature>
<dbReference type="RefSeq" id="WP_018590045.1">
    <property type="nucleotide sequence ID" value="NZ_AUUB01000016.1"/>
</dbReference>
<organism evidence="2 3">
    <name type="scientific">Terrisporobacter glycolicus ATCC 14880 = DSM 1288</name>
    <dbReference type="NCBI Taxonomy" id="1121315"/>
    <lineage>
        <taxon>Bacteria</taxon>
        <taxon>Bacillati</taxon>
        <taxon>Bacillota</taxon>
        <taxon>Clostridia</taxon>
        <taxon>Peptostreptococcales</taxon>
        <taxon>Peptostreptococcaceae</taxon>
        <taxon>Terrisporobacter</taxon>
    </lineage>
</organism>